<dbReference type="EMBL" id="JBHUHX010000039">
    <property type="protein sequence ID" value="MFD2112938.1"/>
    <property type="molecule type" value="Genomic_DNA"/>
</dbReference>
<protein>
    <submittedName>
        <fullName evidence="2">PilZ domain-containing protein</fullName>
    </submittedName>
</protein>
<comment type="caution">
    <text evidence="2">The sequence shown here is derived from an EMBL/GenBank/DDBJ whole genome shotgun (WGS) entry which is preliminary data.</text>
</comment>
<proteinExistence type="predicted"/>
<sequence length="182" mass="20187">MRKEIWRDVLGDDLSVTLELAVGPSERPITAGDAAVRLFDAIAMLEEGAQVRSKEDPPAPELQRLETKIDLLTDLVSSLLADRIPQGSVVTVSADGVVISACVLPSNCDRIEVYPSRWLAQPVVLELGPIALRDGACGASWRCRDPGLRDAIGRWVFRMHRREVARRRMRDAPRHDVSRRGT</sequence>
<feature type="domain" description="Cyclic di-GMP receptor atypical PilZ" evidence="1">
    <location>
        <begin position="41"/>
        <end position="168"/>
    </location>
</feature>
<gene>
    <name evidence="2" type="ORF">ACFSJC_13900</name>
</gene>
<dbReference type="Proteomes" id="UP001597337">
    <property type="component" value="Unassembled WGS sequence"/>
</dbReference>
<organism evidence="2 3">
    <name type="scientific">Thiorhodococcus fuscus</name>
    <dbReference type="NCBI Taxonomy" id="527200"/>
    <lineage>
        <taxon>Bacteria</taxon>
        <taxon>Pseudomonadati</taxon>
        <taxon>Pseudomonadota</taxon>
        <taxon>Gammaproteobacteria</taxon>
        <taxon>Chromatiales</taxon>
        <taxon>Chromatiaceae</taxon>
        <taxon>Thiorhodococcus</taxon>
    </lineage>
</organism>
<evidence type="ECO:0000313" key="3">
    <source>
        <dbReference type="Proteomes" id="UP001597337"/>
    </source>
</evidence>
<dbReference type="Pfam" id="PF16823">
    <property type="entry name" value="tPilZ"/>
    <property type="match status" value="1"/>
</dbReference>
<evidence type="ECO:0000259" key="1">
    <source>
        <dbReference type="Pfam" id="PF16823"/>
    </source>
</evidence>
<reference evidence="3" key="1">
    <citation type="journal article" date="2019" name="Int. J. Syst. Evol. Microbiol.">
        <title>The Global Catalogue of Microorganisms (GCM) 10K type strain sequencing project: providing services to taxonomists for standard genome sequencing and annotation.</title>
        <authorList>
            <consortium name="The Broad Institute Genomics Platform"/>
            <consortium name="The Broad Institute Genome Sequencing Center for Infectious Disease"/>
            <person name="Wu L."/>
            <person name="Ma J."/>
        </authorList>
    </citation>
    <scope>NUCLEOTIDE SEQUENCE [LARGE SCALE GENOMIC DNA]</scope>
    <source>
        <strain evidence="3">KACC 12597</strain>
    </source>
</reference>
<name>A0ABW4YAU6_9GAMM</name>
<evidence type="ECO:0000313" key="2">
    <source>
        <dbReference type="EMBL" id="MFD2112938.1"/>
    </source>
</evidence>
<keyword evidence="3" id="KW-1185">Reference proteome</keyword>
<accession>A0ABW4YAU6</accession>
<dbReference type="RefSeq" id="WP_386027570.1">
    <property type="nucleotide sequence ID" value="NZ_JBHUHX010000039.1"/>
</dbReference>
<dbReference type="InterPro" id="IPR031800">
    <property type="entry name" value="PilZ_atypical"/>
</dbReference>